<feature type="region of interest" description="Disordered" evidence="1">
    <location>
        <begin position="76"/>
        <end position="122"/>
    </location>
</feature>
<evidence type="ECO:0000313" key="3">
    <source>
        <dbReference type="Proteomes" id="UP000288716"/>
    </source>
</evidence>
<organism evidence="2 3">
    <name type="scientific">Leptotrombidium deliense</name>
    <dbReference type="NCBI Taxonomy" id="299467"/>
    <lineage>
        <taxon>Eukaryota</taxon>
        <taxon>Metazoa</taxon>
        <taxon>Ecdysozoa</taxon>
        <taxon>Arthropoda</taxon>
        <taxon>Chelicerata</taxon>
        <taxon>Arachnida</taxon>
        <taxon>Acari</taxon>
        <taxon>Acariformes</taxon>
        <taxon>Trombidiformes</taxon>
        <taxon>Prostigmata</taxon>
        <taxon>Anystina</taxon>
        <taxon>Parasitengona</taxon>
        <taxon>Trombiculoidea</taxon>
        <taxon>Trombiculidae</taxon>
        <taxon>Leptotrombidium</taxon>
    </lineage>
</organism>
<dbReference type="EMBL" id="NCKV01040038">
    <property type="protein sequence ID" value="RWS18415.1"/>
    <property type="molecule type" value="Genomic_DNA"/>
</dbReference>
<dbReference type="InterPro" id="IPR016159">
    <property type="entry name" value="Cullin_repeat-like_dom_sf"/>
</dbReference>
<dbReference type="AlphaFoldDB" id="A0A443RT66"/>
<keyword evidence="3" id="KW-1185">Reference proteome</keyword>
<name>A0A443RT66_9ACAR</name>
<feature type="non-terminal residue" evidence="2">
    <location>
        <position position="1"/>
    </location>
</feature>
<comment type="caution">
    <text evidence="2">The sequence shown here is derived from an EMBL/GenBank/DDBJ whole genome shotgun (WGS) entry which is preliminary data.</text>
</comment>
<dbReference type="OrthoDB" id="1922221at2759"/>
<evidence type="ECO:0000313" key="2">
    <source>
        <dbReference type="EMBL" id="RWS18415.1"/>
    </source>
</evidence>
<proteinExistence type="predicted"/>
<feature type="compositionally biased region" description="Low complexity" evidence="1">
    <location>
        <begin position="83"/>
        <end position="95"/>
    </location>
</feature>
<protein>
    <submittedName>
        <fullName evidence="2">Exocyst complex component 7-like protein</fullName>
    </submittedName>
</protein>
<evidence type="ECO:0000256" key="1">
    <source>
        <dbReference type="SAM" id="MobiDB-lite"/>
    </source>
</evidence>
<dbReference type="Proteomes" id="UP000288716">
    <property type="component" value="Unassembled WGS sequence"/>
</dbReference>
<dbReference type="VEuPathDB" id="VectorBase:LDEU013625"/>
<dbReference type="STRING" id="299467.A0A443RT66"/>
<dbReference type="SUPFAM" id="SSF74788">
    <property type="entry name" value="Cullin repeat-like"/>
    <property type="match status" value="1"/>
</dbReference>
<dbReference type="Gene3D" id="1.20.1280.170">
    <property type="entry name" value="Exocyst complex component Exo70"/>
    <property type="match status" value="2"/>
</dbReference>
<feature type="non-terminal residue" evidence="2">
    <location>
        <position position="217"/>
    </location>
</feature>
<sequence length="217" mass="24606">LLSRHSKEYSPLLIYDLVHEEDNCLDVERNILQQVPEKVKQDLKTLGEWLCNNRKENLSTIYSNCRNEVLTKSLKGLKDHQKSSSGGSSNPTSGSHVSPVVSRRNVLTPLRDTPPNRKTPKSIQQVLKRKLQDVIPSEMLGGKSSHPIITDNSDISISEREIVFYLTCVTALYKLMHMELKLMDGVIPLRFQKPIFSRLVLPALEMIVSEGENMSVR</sequence>
<accession>A0A443RT66</accession>
<reference evidence="2 3" key="1">
    <citation type="journal article" date="2018" name="Gigascience">
        <title>Genomes of trombidid mites reveal novel predicted allergens and laterally-transferred genes associated with secondary metabolism.</title>
        <authorList>
            <person name="Dong X."/>
            <person name="Chaisiri K."/>
            <person name="Xia D."/>
            <person name="Armstrong S.D."/>
            <person name="Fang Y."/>
            <person name="Donnelly M.J."/>
            <person name="Kadowaki T."/>
            <person name="McGarry J.W."/>
            <person name="Darby A.C."/>
            <person name="Makepeace B.L."/>
        </authorList>
    </citation>
    <scope>NUCLEOTIDE SEQUENCE [LARGE SCALE GENOMIC DNA]</scope>
    <source>
        <strain evidence="2">UoL-UT</strain>
    </source>
</reference>
<gene>
    <name evidence="2" type="ORF">B4U80_14616</name>
</gene>